<dbReference type="Pfam" id="PF17853">
    <property type="entry name" value="GGDEF_2"/>
    <property type="match status" value="1"/>
</dbReference>
<dbReference type="Pfam" id="PF13556">
    <property type="entry name" value="HTH_30"/>
    <property type="match status" value="1"/>
</dbReference>
<sequence length="616" mass="70150">METEQSFLKQLNITCRDGMVYADDARSILISIEAFGTLRRDLIKNIGLDRMKAFFFRYGWQIGWQDGEKAIAAAFETLEEQVKYGPVLHSLKGHVQASMDRIMIDEQEGKVHQFNMEGVWRHSYEAVEHITHLGLSDVPVCFTLTGYASGYVTRLVGETVIFKETQCIGTGAKECRWVGKLASEWGEEAAEQIGYCQEQPILRELEVANEKLLEEKNNLAKVMLIHKMLTEEIIKGNHLDSIAQVMYEQIGIPVLIENIHHQPFAYQGIEEERLQQVQKELIDRAILLEKTKWLQTASCYRLMSPVFLQGKKVGYCSFFLEENQVANPEILTMFIERMCSVCSLLLLNEKTKFESTERMKGRFLDEILSGKYVDEHEIFKRASLISLDLSQSYYFIVVQYQLASKDIKKELAFYEQMLETTASFFKKAGLNALVGQRDSAIIVFVSEPCGEVSDLCHAFLKELSNRCFKVECQAGISLKNDHILHAQEAYEESLTALRMTSRQMPVVHFESLGIVGILINTNNEAAVEKIAKYTLGKLYDTLDEKKVELLHTLYIFLLNGGNLEATADKLALSVSGLRYRMNKIDQMLDGSLRDPEANFQLLLSLKSLKSIGKLDL</sequence>
<evidence type="ECO:0000259" key="2">
    <source>
        <dbReference type="SMART" id="SM00989"/>
    </source>
</evidence>
<proteinExistence type="inferred from homology"/>
<keyword evidence="4" id="KW-1185">Reference proteome</keyword>
<dbReference type="RefSeq" id="WP_338751271.1">
    <property type="nucleotide sequence ID" value="NZ_CP147404.1"/>
</dbReference>
<dbReference type="Proteomes" id="UP001387364">
    <property type="component" value="Chromosome"/>
</dbReference>
<dbReference type="InterPro" id="IPR041522">
    <property type="entry name" value="CdaR_GGDEF"/>
</dbReference>
<gene>
    <name evidence="3" type="ORF">WDJ61_15440</name>
</gene>
<dbReference type="Gene3D" id="1.10.10.2840">
    <property type="entry name" value="PucR C-terminal helix-turn-helix domain"/>
    <property type="match status" value="1"/>
</dbReference>
<dbReference type="PANTHER" id="PTHR33744">
    <property type="entry name" value="CARBOHYDRATE DIACID REGULATOR"/>
    <property type="match status" value="1"/>
</dbReference>
<dbReference type="InterPro" id="IPR004096">
    <property type="entry name" value="V4R"/>
</dbReference>
<protein>
    <submittedName>
        <fullName evidence="3">XylR N-terminal domain-containing protein</fullName>
    </submittedName>
</protein>
<comment type="similarity">
    <text evidence="1">Belongs to the CdaR family.</text>
</comment>
<dbReference type="SMART" id="SM00989">
    <property type="entry name" value="V4R"/>
    <property type="match status" value="1"/>
</dbReference>
<reference evidence="3 4" key="1">
    <citation type="submission" date="2024-02" db="EMBL/GenBank/DDBJ databases">
        <title>Seven novel Bacillus-like species.</title>
        <authorList>
            <person name="Liu G."/>
        </authorList>
    </citation>
    <scope>NUCLEOTIDE SEQUENCE [LARGE SCALE GENOMIC DNA]</scope>
    <source>
        <strain evidence="3 4">FJAT-52991</strain>
    </source>
</reference>
<dbReference type="InterPro" id="IPR024096">
    <property type="entry name" value="NO_sig/Golgi_transp_ligand-bd"/>
</dbReference>
<dbReference type="Pfam" id="PF06505">
    <property type="entry name" value="XylR_N"/>
    <property type="match status" value="1"/>
</dbReference>
<evidence type="ECO:0000313" key="3">
    <source>
        <dbReference type="EMBL" id="WXB92605.1"/>
    </source>
</evidence>
<evidence type="ECO:0000256" key="1">
    <source>
        <dbReference type="ARBA" id="ARBA00006754"/>
    </source>
</evidence>
<dbReference type="EMBL" id="CP147404">
    <property type="protein sequence ID" value="WXB92605.1"/>
    <property type="molecule type" value="Genomic_DNA"/>
</dbReference>
<dbReference type="Gene3D" id="3.30.1380.20">
    <property type="entry name" value="Trafficking protein particle complex subunit 3"/>
    <property type="match status" value="1"/>
</dbReference>
<dbReference type="InterPro" id="IPR042070">
    <property type="entry name" value="PucR_C-HTH_sf"/>
</dbReference>
<dbReference type="InterPro" id="IPR025736">
    <property type="entry name" value="PucR_C-HTH_dom"/>
</dbReference>
<dbReference type="PANTHER" id="PTHR33744:SF1">
    <property type="entry name" value="DNA-BINDING TRANSCRIPTIONAL ACTIVATOR ADER"/>
    <property type="match status" value="1"/>
</dbReference>
<accession>A0ABZ2N4X7</accession>
<feature type="domain" description="4-vinyl reductase 4VR" evidence="2">
    <location>
        <begin position="119"/>
        <end position="181"/>
    </location>
</feature>
<organism evidence="3 4">
    <name type="scientific">Bacillus kandeliae</name>
    <dbReference type="NCBI Taxonomy" id="3129297"/>
    <lineage>
        <taxon>Bacteria</taxon>
        <taxon>Bacillati</taxon>
        <taxon>Bacillota</taxon>
        <taxon>Bacilli</taxon>
        <taxon>Bacillales</taxon>
        <taxon>Bacillaceae</taxon>
        <taxon>Bacillus</taxon>
    </lineage>
</organism>
<evidence type="ECO:0000313" key="4">
    <source>
        <dbReference type="Proteomes" id="UP001387364"/>
    </source>
</evidence>
<name>A0ABZ2N4X7_9BACI</name>
<dbReference type="Pfam" id="PF02830">
    <property type="entry name" value="V4R"/>
    <property type="match status" value="1"/>
</dbReference>
<dbReference type="SUPFAM" id="SSF111126">
    <property type="entry name" value="Ligand-binding domain in the NO signalling and Golgi transport"/>
    <property type="match status" value="1"/>
</dbReference>
<dbReference type="InterPro" id="IPR010523">
    <property type="entry name" value="XylR_N"/>
</dbReference>
<dbReference type="InterPro" id="IPR051448">
    <property type="entry name" value="CdaR-like_regulators"/>
</dbReference>